<dbReference type="Proteomes" id="UP000318416">
    <property type="component" value="Unassembled WGS sequence"/>
</dbReference>
<dbReference type="Pfam" id="PF10756">
    <property type="entry name" value="bPH_6"/>
    <property type="match status" value="1"/>
</dbReference>
<evidence type="ECO:0000313" key="3">
    <source>
        <dbReference type="EMBL" id="TWE21135.1"/>
    </source>
</evidence>
<dbReference type="RefSeq" id="WP_246192955.1">
    <property type="nucleotide sequence ID" value="NZ_BAAABR010000047.1"/>
</dbReference>
<evidence type="ECO:0000313" key="4">
    <source>
        <dbReference type="Proteomes" id="UP000318416"/>
    </source>
</evidence>
<keyword evidence="1" id="KW-0472">Membrane</keyword>
<protein>
    <submittedName>
        <fullName evidence="3">PH (Pleckstrin Homology) domain-containing protein</fullName>
    </submittedName>
</protein>
<feature type="transmembrane region" description="Helical" evidence="1">
    <location>
        <begin position="20"/>
        <end position="42"/>
    </location>
</feature>
<name>A0A561EZU7_9ACTN</name>
<comment type="caution">
    <text evidence="3">The sequence shown here is derived from an EMBL/GenBank/DDBJ whole genome shotgun (WGS) entry which is preliminary data.</text>
</comment>
<keyword evidence="4" id="KW-1185">Reference proteome</keyword>
<accession>A0A561EZU7</accession>
<keyword evidence="1" id="KW-0812">Transmembrane</keyword>
<proteinExistence type="predicted"/>
<organism evidence="3 4">
    <name type="scientific">Kitasatospora atroaurantiaca</name>
    <dbReference type="NCBI Taxonomy" id="285545"/>
    <lineage>
        <taxon>Bacteria</taxon>
        <taxon>Bacillati</taxon>
        <taxon>Actinomycetota</taxon>
        <taxon>Actinomycetes</taxon>
        <taxon>Kitasatosporales</taxon>
        <taxon>Streptomycetaceae</taxon>
        <taxon>Kitasatospora</taxon>
    </lineage>
</organism>
<evidence type="ECO:0000256" key="1">
    <source>
        <dbReference type="SAM" id="Phobius"/>
    </source>
</evidence>
<feature type="domain" description="Low molecular weight protein antigen 6 PH" evidence="2">
    <location>
        <begin position="66"/>
        <end position="137"/>
    </location>
</feature>
<dbReference type="InterPro" id="IPR019692">
    <property type="entry name" value="CFP-6_PH"/>
</dbReference>
<keyword evidence="1" id="KW-1133">Transmembrane helix</keyword>
<reference evidence="3 4" key="1">
    <citation type="submission" date="2019-06" db="EMBL/GenBank/DDBJ databases">
        <title>Sequencing the genomes of 1000 actinobacteria strains.</title>
        <authorList>
            <person name="Klenk H.-P."/>
        </authorList>
    </citation>
    <scope>NUCLEOTIDE SEQUENCE [LARGE SCALE GENOMIC DNA]</scope>
    <source>
        <strain evidence="3 4">DSM 41649</strain>
    </source>
</reference>
<dbReference type="EMBL" id="VIVR01000001">
    <property type="protein sequence ID" value="TWE21135.1"/>
    <property type="molecule type" value="Genomic_DNA"/>
</dbReference>
<evidence type="ECO:0000259" key="2">
    <source>
        <dbReference type="Pfam" id="PF10756"/>
    </source>
</evidence>
<feature type="transmembrane region" description="Helical" evidence="1">
    <location>
        <begin position="48"/>
        <end position="65"/>
    </location>
</feature>
<dbReference type="AlphaFoldDB" id="A0A561EZU7"/>
<gene>
    <name evidence="3" type="ORF">FB465_6302</name>
</gene>
<sequence>MSTSVELPVTWAPRRNRVVLLPLCVLLVTMFTVIAFALPPNWHLNDRAALVVSGLLFAGVGLMLVRPRVSADDEGVTVVNFVRSRRLAWAEIVRVNFRQGDPWVTLDLADGTALAAVGIQPAGGHEQAIRAARALRDLVEQRSTARR</sequence>